<comment type="caution">
    <text evidence="2">The sequence shown here is derived from an EMBL/GenBank/DDBJ whole genome shotgun (WGS) entry which is preliminary data.</text>
</comment>
<sequence length="380" mass="41342">MASIRADLSCRIFPEPIDHFDHLPDSIIVLIFNQIGDVKTLGRCCVVSRRFHSLVPQVDNVVVRVDCVISDDDSTANSSADAAGGGGGADKSRHPISSLFRVFLSGLFKPLQSLSQLITPSPRRLSLSDDFDGETEPNSVTHHSPTQVLKNFNEIKLLKIELPSGELAIDDGVLLKWKADFGSTLDSCVILGASSVVENMSIDCNCLSNCITNENGVESDNGSIPESFYTNGGLKLRVVWTISSLIAAAARHYLLQPIIAEHKTLDSLVLTDADGQGVLSMNREQLEELRVKPLSASSASKRTLVPALNMRLWYAPHLELPNGVVLKGATLVAIRPSEQPKKEVVGSEGNWVGSAFEEPFGTAARMLVKRRTYCLEMNSF</sequence>
<name>A0ABD3BHK1_9LAMI</name>
<dbReference type="EMBL" id="JAVIJP010000087">
    <property type="protein sequence ID" value="KAL3616880.1"/>
    <property type="molecule type" value="Genomic_DNA"/>
</dbReference>
<dbReference type="PANTHER" id="PTHR31215">
    <property type="entry name" value="OS05G0510400 PROTEIN-RELATED"/>
    <property type="match status" value="1"/>
</dbReference>
<dbReference type="SUPFAM" id="SSF81383">
    <property type="entry name" value="F-box domain"/>
    <property type="match status" value="1"/>
</dbReference>
<keyword evidence="3" id="KW-1185">Reference proteome</keyword>
<dbReference type="Pfam" id="PF12937">
    <property type="entry name" value="F-box-like"/>
    <property type="match status" value="1"/>
</dbReference>
<dbReference type="AlphaFoldDB" id="A0ABD3BHK1"/>
<proteinExistence type="predicted"/>
<evidence type="ECO:0000259" key="1">
    <source>
        <dbReference type="Pfam" id="PF12937"/>
    </source>
</evidence>
<accession>A0ABD3BHK1</accession>
<reference evidence="3" key="1">
    <citation type="journal article" date="2024" name="IScience">
        <title>Strigolactones Initiate the Formation of Haustorium-like Structures in Castilleja.</title>
        <authorList>
            <person name="Buerger M."/>
            <person name="Peterson D."/>
            <person name="Chory J."/>
        </authorList>
    </citation>
    <scope>NUCLEOTIDE SEQUENCE [LARGE SCALE GENOMIC DNA]</scope>
</reference>
<gene>
    <name evidence="2" type="ORF">CASFOL_039274</name>
</gene>
<feature type="domain" description="F-box" evidence="1">
    <location>
        <begin position="20"/>
        <end position="55"/>
    </location>
</feature>
<dbReference type="InterPro" id="IPR044809">
    <property type="entry name" value="AUF1-like"/>
</dbReference>
<dbReference type="InterPro" id="IPR001810">
    <property type="entry name" value="F-box_dom"/>
</dbReference>
<organism evidence="2 3">
    <name type="scientific">Castilleja foliolosa</name>
    <dbReference type="NCBI Taxonomy" id="1961234"/>
    <lineage>
        <taxon>Eukaryota</taxon>
        <taxon>Viridiplantae</taxon>
        <taxon>Streptophyta</taxon>
        <taxon>Embryophyta</taxon>
        <taxon>Tracheophyta</taxon>
        <taxon>Spermatophyta</taxon>
        <taxon>Magnoliopsida</taxon>
        <taxon>eudicotyledons</taxon>
        <taxon>Gunneridae</taxon>
        <taxon>Pentapetalae</taxon>
        <taxon>asterids</taxon>
        <taxon>lamiids</taxon>
        <taxon>Lamiales</taxon>
        <taxon>Orobanchaceae</taxon>
        <taxon>Pedicularideae</taxon>
        <taxon>Castillejinae</taxon>
        <taxon>Castilleja</taxon>
    </lineage>
</organism>
<protein>
    <recommendedName>
        <fullName evidence="1">F-box domain-containing protein</fullName>
    </recommendedName>
</protein>
<dbReference type="Proteomes" id="UP001632038">
    <property type="component" value="Unassembled WGS sequence"/>
</dbReference>
<evidence type="ECO:0000313" key="3">
    <source>
        <dbReference type="Proteomes" id="UP001632038"/>
    </source>
</evidence>
<evidence type="ECO:0000313" key="2">
    <source>
        <dbReference type="EMBL" id="KAL3616880.1"/>
    </source>
</evidence>
<dbReference type="InterPro" id="IPR036047">
    <property type="entry name" value="F-box-like_dom_sf"/>
</dbReference>